<dbReference type="EMBL" id="KN817519">
    <property type="protein sequence ID" value="KJA29097.1"/>
    <property type="molecule type" value="Genomic_DNA"/>
</dbReference>
<feature type="domain" description="FYVE-type" evidence="6">
    <location>
        <begin position="35"/>
        <end position="107"/>
    </location>
</feature>
<evidence type="ECO:0000256" key="4">
    <source>
        <dbReference type="PROSITE-ProRule" id="PRU00091"/>
    </source>
</evidence>
<dbReference type="GO" id="GO:0008270">
    <property type="term" value="F:zinc ion binding"/>
    <property type="evidence" value="ECO:0007669"/>
    <property type="project" value="UniProtKB-KW"/>
</dbReference>
<dbReference type="PANTHER" id="PTHR23164">
    <property type="entry name" value="EARLY ENDOSOME ANTIGEN 1"/>
    <property type="match status" value="1"/>
</dbReference>
<sequence>MAAPPKPANQHLAVLLPKQLWKPDSSSTTCDNFYCRVPFSLFERKHHCRKCGGVFCGACTSRTTALLDAANLAFLHPPRNSAITEFESPESPIVDSRVCDDCWDQIHGCPTTPHTPEGPRPSLARALSHPIAMFRVPLAPASPLSGSATSDDLPPLRQKPSISSLDTQSSASSAPPRPRRRRLTVRTAPLPLPQELERSYGELDAYPLRRCSVLCKASGGGRWEPKPFLVLDGYRQPVPGGKAPFEIQMEREQEEERIRKSNPIIRDGDFQYRFCKEPEPENLARSLDNPSTF</sequence>
<evidence type="ECO:0000313" key="7">
    <source>
        <dbReference type="EMBL" id="KJA29097.1"/>
    </source>
</evidence>
<dbReference type="PROSITE" id="PS50178">
    <property type="entry name" value="ZF_FYVE"/>
    <property type="match status" value="1"/>
</dbReference>
<dbReference type="Pfam" id="PF01363">
    <property type="entry name" value="FYVE"/>
    <property type="match status" value="1"/>
</dbReference>
<dbReference type="OMA" id="DNFYCRV"/>
<dbReference type="AlphaFoldDB" id="A0A0D2LM84"/>
<evidence type="ECO:0000313" key="8">
    <source>
        <dbReference type="Proteomes" id="UP000054270"/>
    </source>
</evidence>
<dbReference type="InterPro" id="IPR011011">
    <property type="entry name" value="Znf_FYVE_PHD"/>
</dbReference>
<evidence type="ECO:0000256" key="2">
    <source>
        <dbReference type="ARBA" id="ARBA00022771"/>
    </source>
</evidence>
<dbReference type="InterPro" id="IPR017455">
    <property type="entry name" value="Znf_FYVE-rel"/>
</dbReference>
<keyword evidence="1" id="KW-0479">Metal-binding</keyword>
<dbReference type="OrthoDB" id="660555at2759"/>
<protein>
    <recommendedName>
        <fullName evidence="6">FYVE-type domain-containing protein</fullName>
    </recommendedName>
</protein>
<proteinExistence type="predicted"/>
<dbReference type="Gene3D" id="3.30.40.10">
    <property type="entry name" value="Zinc/RING finger domain, C3HC4 (zinc finger)"/>
    <property type="match status" value="1"/>
</dbReference>
<keyword evidence="2 4" id="KW-0863">Zinc-finger</keyword>
<feature type="region of interest" description="Disordered" evidence="5">
    <location>
        <begin position="143"/>
        <end position="188"/>
    </location>
</feature>
<organism evidence="7 8">
    <name type="scientific">Hypholoma sublateritium (strain FD-334 SS-4)</name>
    <dbReference type="NCBI Taxonomy" id="945553"/>
    <lineage>
        <taxon>Eukaryota</taxon>
        <taxon>Fungi</taxon>
        <taxon>Dikarya</taxon>
        <taxon>Basidiomycota</taxon>
        <taxon>Agaricomycotina</taxon>
        <taxon>Agaricomycetes</taxon>
        <taxon>Agaricomycetidae</taxon>
        <taxon>Agaricales</taxon>
        <taxon>Agaricineae</taxon>
        <taxon>Strophariaceae</taxon>
        <taxon>Hypholoma</taxon>
    </lineage>
</organism>
<gene>
    <name evidence="7" type="ORF">HYPSUDRAFT_50622</name>
</gene>
<evidence type="ECO:0000256" key="1">
    <source>
        <dbReference type="ARBA" id="ARBA00022723"/>
    </source>
</evidence>
<name>A0A0D2LM84_HYPSF</name>
<reference evidence="8" key="1">
    <citation type="submission" date="2014-04" db="EMBL/GenBank/DDBJ databases">
        <title>Evolutionary Origins and Diversification of the Mycorrhizal Mutualists.</title>
        <authorList>
            <consortium name="DOE Joint Genome Institute"/>
            <consortium name="Mycorrhizal Genomics Consortium"/>
            <person name="Kohler A."/>
            <person name="Kuo A."/>
            <person name="Nagy L.G."/>
            <person name="Floudas D."/>
            <person name="Copeland A."/>
            <person name="Barry K.W."/>
            <person name="Cichocki N."/>
            <person name="Veneault-Fourrey C."/>
            <person name="LaButti K."/>
            <person name="Lindquist E.A."/>
            <person name="Lipzen A."/>
            <person name="Lundell T."/>
            <person name="Morin E."/>
            <person name="Murat C."/>
            <person name="Riley R."/>
            <person name="Ohm R."/>
            <person name="Sun H."/>
            <person name="Tunlid A."/>
            <person name="Henrissat B."/>
            <person name="Grigoriev I.V."/>
            <person name="Hibbett D.S."/>
            <person name="Martin F."/>
        </authorList>
    </citation>
    <scope>NUCLEOTIDE SEQUENCE [LARGE SCALE GENOMIC DNA]</scope>
    <source>
        <strain evidence="8">FD-334 SS-4</strain>
    </source>
</reference>
<dbReference type="InterPro" id="IPR000306">
    <property type="entry name" value="Znf_FYVE"/>
</dbReference>
<dbReference type="STRING" id="945553.A0A0D2LM84"/>
<keyword evidence="3" id="KW-0862">Zinc</keyword>
<dbReference type="InterPro" id="IPR013083">
    <property type="entry name" value="Znf_RING/FYVE/PHD"/>
</dbReference>
<dbReference type="Proteomes" id="UP000054270">
    <property type="component" value="Unassembled WGS sequence"/>
</dbReference>
<evidence type="ECO:0000256" key="5">
    <source>
        <dbReference type="SAM" id="MobiDB-lite"/>
    </source>
</evidence>
<evidence type="ECO:0000256" key="3">
    <source>
        <dbReference type="ARBA" id="ARBA00022833"/>
    </source>
</evidence>
<accession>A0A0D2LM84</accession>
<dbReference type="SUPFAM" id="SSF57903">
    <property type="entry name" value="FYVE/PHD zinc finger"/>
    <property type="match status" value="1"/>
</dbReference>
<dbReference type="SMART" id="SM00064">
    <property type="entry name" value="FYVE"/>
    <property type="match status" value="1"/>
</dbReference>
<evidence type="ECO:0000259" key="6">
    <source>
        <dbReference type="PROSITE" id="PS50178"/>
    </source>
</evidence>
<feature type="compositionally biased region" description="Low complexity" evidence="5">
    <location>
        <begin position="161"/>
        <end position="174"/>
    </location>
</feature>
<keyword evidence="8" id="KW-1185">Reference proteome</keyword>